<accession>A0A914Q4U3</accession>
<name>A0A914Q4U3_9BILA</name>
<sequence>MSKCVFRHFLYFVNVLELKMSNNRFRFDACAPAYQPYATPPTTRGHTGGPPPGGPPGGPPMATTSTSWRVVQPPTTSAYYIPYTAPPFTVPQPTFTYAPYGYVTSTGSYASNPFASQYYVSTPTTSTTSEVPRFAYSRPAPQCQLLYPQHTGAFQTSGPASFFASHSAAPPTSTTSGPPPPTSTNARPPSTSTTSGPPPPSTNSGAPSTSTTSGPQQTTSSSSSGQTSTTTTTTTSSSSAVTTTQSTDKECATSSAPSTPSTAWKPTEAPAQLTRRPKSSIIRLYFFNDYCKITYSNGEAHRATYTELMGILNDCSPGDFVLLVSGMNKNSMHNDFLEPLFQNYTFEQFWKTTTSVSISGGNWGSRPLTNLVHTLPTAMPRFEMMNFTIHVAGRLHWLFPVTGKHLKGLQQLLYDCRLTDNKNYYPNVWHVCNYFSSGRLQRLFLTVKNFCTREMAEKSFELLERSTCPGASITILMEQHLDDRLILWMQEWNFNYCGITYFPEPTCKNRKTQWGSFPMIAPPWIPAVPPPTATFYPPTQTNFPSTEYRTTQATAMPFKSTSFTHETPMKLKEPTSTTPKNKLRYHPMASTSSSRRESYTSISEEDFMELERLNALADRYIPVEPMKQQRTSIHWQIIPPTSATKIDTDTTTNDVLSMMSHMKISHKKETPKKS</sequence>
<feature type="region of interest" description="Disordered" evidence="1">
    <location>
        <begin position="38"/>
        <end position="63"/>
    </location>
</feature>
<dbReference type="Proteomes" id="UP000887578">
    <property type="component" value="Unplaced"/>
</dbReference>
<dbReference type="WBParaSite" id="PDA_v2.g26388.t1">
    <property type="protein sequence ID" value="PDA_v2.g26388.t1"/>
    <property type="gene ID" value="PDA_v2.g26388"/>
</dbReference>
<dbReference type="AlphaFoldDB" id="A0A914Q4U3"/>
<organism evidence="2 3">
    <name type="scientific">Panagrolaimus davidi</name>
    <dbReference type="NCBI Taxonomy" id="227884"/>
    <lineage>
        <taxon>Eukaryota</taxon>
        <taxon>Metazoa</taxon>
        <taxon>Ecdysozoa</taxon>
        <taxon>Nematoda</taxon>
        <taxon>Chromadorea</taxon>
        <taxon>Rhabditida</taxon>
        <taxon>Tylenchina</taxon>
        <taxon>Panagrolaimomorpha</taxon>
        <taxon>Panagrolaimoidea</taxon>
        <taxon>Panagrolaimidae</taxon>
        <taxon>Panagrolaimus</taxon>
    </lineage>
</organism>
<feature type="region of interest" description="Disordered" evidence="1">
    <location>
        <begin position="157"/>
        <end position="273"/>
    </location>
</feature>
<reference evidence="3" key="1">
    <citation type="submission" date="2022-11" db="UniProtKB">
        <authorList>
            <consortium name="WormBaseParasite"/>
        </authorList>
    </citation>
    <scope>IDENTIFICATION</scope>
</reference>
<feature type="region of interest" description="Disordered" evidence="1">
    <location>
        <begin position="569"/>
        <end position="600"/>
    </location>
</feature>
<feature type="compositionally biased region" description="Low complexity" evidence="1">
    <location>
        <begin position="157"/>
        <end position="176"/>
    </location>
</feature>
<feature type="compositionally biased region" description="Low complexity" evidence="1">
    <location>
        <begin position="183"/>
        <end position="195"/>
    </location>
</feature>
<protein>
    <submittedName>
        <fullName evidence="3">Uncharacterized protein</fullName>
    </submittedName>
</protein>
<evidence type="ECO:0000256" key="1">
    <source>
        <dbReference type="SAM" id="MobiDB-lite"/>
    </source>
</evidence>
<evidence type="ECO:0000313" key="2">
    <source>
        <dbReference type="Proteomes" id="UP000887578"/>
    </source>
</evidence>
<feature type="compositionally biased region" description="Pro residues" evidence="1">
    <location>
        <begin position="49"/>
        <end position="59"/>
    </location>
</feature>
<feature type="compositionally biased region" description="Low complexity" evidence="1">
    <location>
        <begin position="202"/>
        <end position="263"/>
    </location>
</feature>
<proteinExistence type="predicted"/>
<keyword evidence="2" id="KW-1185">Reference proteome</keyword>
<evidence type="ECO:0000313" key="3">
    <source>
        <dbReference type="WBParaSite" id="PDA_v2.g26388.t1"/>
    </source>
</evidence>